<feature type="compositionally biased region" description="Polar residues" evidence="1">
    <location>
        <begin position="1"/>
        <end position="20"/>
    </location>
</feature>
<reference evidence="2" key="1">
    <citation type="submission" date="2018-05" db="EMBL/GenBank/DDBJ databases">
        <authorList>
            <person name="Lanie J.A."/>
            <person name="Ng W.-L."/>
            <person name="Kazmierczak K.M."/>
            <person name="Andrzejewski T.M."/>
            <person name="Davidsen T.M."/>
            <person name="Wayne K.J."/>
            <person name="Tettelin H."/>
            <person name="Glass J.I."/>
            <person name="Rusch D."/>
            <person name="Podicherti R."/>
            <person name="Tsui H.-C.T."/>
            <person name="Winkler M.E."/>
        </authorList>
    </citation>
    <scope>NUCLEOTIDE SEQUENCE</scope>
</reference>
<name>A0A382PE01_9ZZZZ</name>
<evidence type="ECO:0000256" key="1">
    <source>
        <dbReference type="SAM" id="MobiDB-lite"/>
    </source>
</evidence>
<organism evidence="2">
    <name type="scientific">marine metagenome</name>
    <dbReference type="NCBI Taxonomy" id="408172"/>
    <lineage>
        <taxon>unclassified sequences</taxon>
        <taxon>metagenomes</taxon>
        <taxon>ecological metagenomes</taxon>
    </lineage>
</organism>
<accession>A0A382PE01</accession>
<evidence type="ECO:0000313" key="2">
    <source>
        <dbReference type="EMBL" id="SVC70948.1"/>
    </source>
</evidence>
<dbReference type="AlphaFoldDB" id="A0A382PE01"/>
<sequence>TSNKSGAPSNHDSHNEQPLISTMHYLQLLH</sequence>
<feature type="region of interest" description="Disordered" evidence="1">
    <location>
        <begin position="1"/>
        <end position="22"/>
    </location>
</feature>
<gene>
    <name evidence="2" type="ORF">METZ01_LOCUS323802</name>
</gene>
<dbReference type="EMBL" id="UINC01106348">
    <property type="protein sequence ID" value="SVC70948.1"/>
    <property type="molecule type" value="Genomic_DNA"/>
</dbReference>
<proteinExistence type="predicted"/>
<feature type="non-terminal residue" evidence="2">
    <location>
        <position position="1"/>
    </location>
</feature>
<protein>
    <submittedName>
        <fullName evidence="2">Uncharacterized protein</fullName>
    </submittedName>
</protein>